<dbReference type="EMBL" id="FPIZ01000021">
    <property type="protein sequence ID" value="SFW82335.1"/>
    <property type="molecule type" value="Genomic_DNA"/>
</dbReference>
<dbReference type="Pfam" id="PF03412">
    <property type="entry name" value="Peptidase_C39"/>
    <property type="match status" value="1"/>
</dbReference>
<evidence type="ECO:0000313" key="17">
    <source>
        <dbReference type="Proteomes" id="UP001326715"/>
    </source>
</evidence>
<dbReference type="SMART" id="SM00382">
    <property type="entry name" value="AAA"/>
    <property type="match status" value="1"/>
</dbReference>
<gene>
    <name evidence="14" type="ORF">SAMN05661012_05208</name>
    <name evidence="15" type="ORF">SR876_23745</name>
</gene>
<evidence type="ECO:0000256" key="7">
    <source>
        <dbReference type="ARBA" id="ARBA00022840"/>
    </source>
</evidence>
<feature type="transmembrane region" description="Helical" evidence="10">
    <location>
        <begin position="168"/>
        <end position="185"/>
    </location>
</feature>
<dbReference type="GO" id="GO:0015421">
    <property type="term" value="F:ABC-type oligopeptide transporter activity"/>
    <property type="evidence" value="ECO:0007669"/>
    <property type="project" value="TreeGrafter"/>
</dbReference>
<evidence type="ECO:0000256" key="4">
    <source>
        <dbReference type="ARBA" id="ARBA00022692"/>
    </source>
</evidence>
<evidence type="ECO:0000259" key="11">
    <source>
        <dbReference type="PROSITE" id="PS50893"/>
    </source>
</evidence>
<feature type="transmembrane region" description="Helical" evidence="10">
    <location>
        <begin position="279"/>
        <end position="302"/>
    </location>
</feature>
<dbReference type="SUPFAM" id="SSF90123">
    <property type="entry name" value="ABC transporter transmembrane region"/>
    <property type="match status" value="1"/>
</dbReference>
<dbReference type="Proteomes" id="UP001326715">
    <property type="component" value="Chromosome"/>
</dbReference>
<feature type="domain" description="Peptidase C39" evidence="13">
    <location>
        <begin position="10"/>
        <end position="130"/>
    </location>
</feature>
<keyword evidence="5" id="KW-0547">Nucleotide-binding</keyword>
<dbReference type="InterPro" id="IPR003439">
    <property type="entry name" value="ABC_transporter-like_ATP-bd"/>
</dbReference>
<keyword evidence="2" id="KW-0813">Transport</keyword>
<dbReference type="EMBL" id="CP140154">
    <property type="protein sequence ID" value="WQG87945.1"/>
    <property type="molecule type" value="Genomic_DNA"/>
</dbReference>
<evidence type="ECO:0000256" key="5">
    <source>
        <dbReference type="ARBA" id="ARBA00022741"/>
    </source>
</evidence>
<keyword evidence="3" id="KW-1003">Cell membrane</keyword>
<keyword evidence="17" id="KW-1185">Reference proteome</keyword>
<dbReference type="CDD" id="cd02418">
    <property type="entry name" value="Peptidase_C39B"/>
    <property type="match status" value="1"/>
</dbReference>
<keyword evidence="7 14" id="KW-0067">ATP-binding</keyword>
<feature type="domain" description="ABC transmembrane type-1" evidence="12">
    <location>
        <begin position="172"/>
        <end position="451"/>
    </location>
</feature>
<dbReference type="PANTHER" id="PTHR43394">
    <property type="entry name" value="ATP-DEPENDENT PERMEASE MDL1, MITOCHONDRIAL"/>
    <property type="match status" value="1"/>
</dbReference>
<dbReference type="Gene3D" id="3.90.70.10">
    <property type="entry name" value="Cysteine proteinases"/>
    <property type="match status" value="1"/>
</dbReference>
<comment type="subcellular location">
    <subcellularLocation>
        <location evidence="1">Cell membrane</location>
        <topology evidence="1">Multi-pass membrane protein</topology>
    </subcellularLocation>
</comment>
<sequence length="726" mass="82836">MFKRFPHYSQLDEMDCGPTCLKIIGKYYGKQFNIEYLRALTFTSREGSSLLHVSEAAQQLGFKTIGAKISYEDLANLPVLPAICFWDKKHFVVVYKIKGDHVYVSNPANGLVRYKKETFLSHWLQADGKGIALMLEPTPVFGQMPDHSKEKKLGFTLVKQHMMRYKKIISRIVAGLFAASLLQLMLPFLTQNIVDTGIRQHNYHLLYLILAAQLCIFLGRTVIEMVRSYLLLHLSVRIDIGLLADFFIKLMKLPISYYDQRKNGDVMQRIIDHNRLDNFITSGVLSVLFSVINLLVFVTVLGFYNLKIFSIFLVGSVLYFIWIRSFSRRRAYLDSRRFEWLSTITEKNLEILNGMQELKLGNAERKKRWEWERLQVNQFNINLASLRLKQLQIDGAAVINELKNILMTFMAAQLVMDGEISLGVMLSVSFITGQLNGPMLIITQFLQDYQDARLSLDRINDVHQLKEEETLHPVKHVPLYSDLLLENVSFKYSRAANAPFVLKDLDLVIPHQKITAIVGTSGSGKTTLMKLLLKFYLPDSGSVSLGDVPLETIPHQRWREQCGVVMQDGYIFNDTIAGNIALSTDEVDMDRLIEACKIANIYDFITGLPLHFNTPIGNTGVGLSMGQKQRILIARAVYKQPSFLFFDEATSALDANNEKAIMQHLQQFFAGRTVVIIAHRLSTVYNADQIIVLEKGQIVEYGNHELLVQKKGNYFNLIRNQLELGK</sequence>
<keyword evidence="6" id="KW-0378">Hydrolase</keyword>
<evidence type="ECO:0000256" key="8">
    <source>
        <dbReference type="ARBA" id="ARBA00022989"/>
    </source>
</evidence>
<evidence type="ECO:0000256" key="3">
    <source>
        <dbReference type="ARBA" id="ARBA00022475"/>
    </source>
</evidence>
<evidence type="ECO:0000256" key="9">
    <source>
        <dbReference type="ARBA" id="ARBA00023136"/>
    </source>
</evidence>
<dbReference type="InterPro" id="IPR011527">
    <property type="entry name" value="ABC1_TM_dom"/>
</dbReference>
<dbReference type="Pfam" id="PF00005">
    <property type="entry name" value="ABC_tran"/>
    <property type="match status" value="1"/>
</dbReference>
<dbReference type="GO" id="GO:0005886">
    <property type="term" value="C:plasma membrane"/>
    <property type="evidence" value="ECO:0007669"/>
    <property type="project" value="UniProtKB-SubCell"/>
</dbReference>
<dbReference type="Gene3D" id="1.20.1560.10">
    <property type="entry name" value="ABC transporter type 1, transmembrane domain"/>
    <property type="match status" value="1"/>
</dbReference>
<dbReference type="InterPro" id="IPR027417">
    <property type="entry name" value="P-loop_NTPase"/>
</dbReference>
<evidence type="ECO:0000256" key="6">
    <source>
        <dbReference type="ARBA" id="ARBA00022801"/>
    </source>
</evidence>
<dbReference type="OrthoDB" id="9760358at2"/>
<evidence type="ECO:0000259" key="12">
    <source>
        <dbReference type="PROSITE" id="PS50929"/>
    </source>
</evidence>
<accession>A0A1K1SE46</accession>
<keyword evidence="9 10" id="KW-0472">Membrane</keyword>
<reference evidence="14 16" key="1">
    <citation type="submission" date="2016-11" db="EMBL/GenBank/DDBJ databases">
        <authorList>
            <person name="Jaros S."/>
            <person name="Januszkiewicz K."/>
            <person name="Wedrychowicz H."/>
        </authorList>
    </citation>
    <scope>NUCLEOTIDE SEQUENCE [LARGE SCALE GENOMIC DNA]</scope>
    <source>
        <strain evidence="14 16">DSM 784</strain>
    </source>
</reference>
<dbReference type="SUPFAM" id="SSF52540">
    <property type="entry name" value="P-loop containing nucleoside triphosphate hydrolases"/>
    <property type="match status" value="1"/>
</dbReference>
<organism evidence="14 16">
    <name type="scientific">Chitinophaga sancti</name>
    <dbReference type="NCBI Taxonomy" id="1004"/>
    <lineage>
        <taxon>Bacteria</taxon>
        <taxon>Pseudomonadati</taxon>
        <taxon>Bacteroidota</taxon>
        <taxon>Chitinophagia</taxon>
        <taxon>Chitinophagales</taxon>
        <taxon>Chitinophagaceae</taxon>
        <taxon>Chitinophaga</taxon>
    </lineage>
</organism>
<protein>
    <submittedName>
        <fullName evidence="14">ATP-binding cassette, subfamily B</fullName>
    </submittedName>
    <submittedName>
        <fullName evidence="15">Peptidase domain-containing ABC transporter</fullName>
    </submittedName>
</protein>
<dbReference type="InterPro" id="IPR039421">
    <property type="entry name" value="Type_1_exporter"/>
</dbReference>
<proteinExistence type="predicted"/>
<dbReference type="Proteomes" id="UP000183788">
    <property type="component" value="Unassembled WGS sequence"/>
</dbReference>
<dbReference type="GO" id="GO:0006508">
    <property type="term" value="P:proteolysis"/>
    <property type="evidence" value="ECO:0007669"/>
    <property type="project" value="InterPro"/>
</dbReference>
<dbReference type="InterPro" id="IPR003593">
    <property type="entry name" value="AAA+_ATPase"/>
</dbReference>
<dbReference type="PROSITE" id="PS50893">
    <property type="entry name" value="ABC_TRANSPORTER_2"/>
    <property type="match status" value="1"/>
</dbReference>
<dbReference type="STRING" id="1004.SAMN05661012_05208"/>
<evidence type="ECO:0000256" key="1">
    <source>
        <dbReference type="ARBA" id="ARBA00004651"/>
    </source>
</evidence>
<evidence type="ECO:0000313" key="16">
    <source>
        <dbReference type="Proteomes" id="UP000183788"/>
    </source>
</evidence>
<feature type="domain" description="ABC transporter" evidence="11">
    <location>
        <begin position="483"/>
        <end position="720"/>
    </location>
</feature>
<evidence type="ECO:0000256" key="10">
    <source>
        <dbReference type="SAM" id="Phobius"/>
    </source>
</evidence>
<evidence type="ECO:0000313" key="14">
    <source>
        <dbReference type="EMBL" id="SFW82335.1"/>
    </source>
</evidence>
<evidence type="ECO:0000259" key="13">
    <source>
        <dbReference type="PROSITE" id="PS50990"/>
    </source>
</evidence>
<dbReference type="GO" id="GO:0008233">
    <property type="term" value="F:peptidase activity"/>
    <property type="evidence" value="ECO:0007669"/>
    <property type="project" value="InterPro"/>
</dbReference>
<dbReference type="PROSITE" id="PS50990">
    <property type="entry name" value="PEPTIDASE_C39"/>
    <property type="match status" value="1"/>
</dbReference>
<evidence type="ECO:0000256" key="2">
    <source>
        <dbReference type="ARBA" id="ARBA00022448"/>
    </source>
</evidence>
<dbReference type="FunFam" id="3.40.50.300:FF:000299">
    <property type="entry name" value="ABC transporter ATP-binding protein/permease"/>
    <property type="match status" value="1"/>
</dbReference>
<dbReference type="Pfam" id="PF00664">
    <property type="entry name" value="ABC_membrane"/>
    <property type="match status" value="1"/>
</dbReference>
<keyword evidence="4 10" id="KW-0812">Transmembrane</keyword>
<dbReference type="InterPro" id="IPR005074">
    <property type="entry name" value="Peptidase_C39"/>
</dbReference>
<feature type="transmembrane region" description="Helical" evidence="10">
    <location>
        <begin position="308"/>
        <end position="327"/>
    </location>
</feature>
<dbReference type="GO" id="GO:0016887">
    <property type="term" value="F:ATP hydrolysis activity"/>
    <property type="evidence" value="ECO:0007669"/>
    <property type="project" value="InterPro"/>
</dbReference>
<dbReference type="CDD" id="cd18571">
    <property type="entry name" value="ABC_6TM_peptidase_like"/>
    <property type="match status" value="1"/>
</dbReference>
<dbReference type="AlphaFoldDB" id="A0A1K1SE46"/>
<name>A0A1K1SE46_9BACT</name>
<dbReference type="PROSITE" id="PS50929">
    <property type="entry name" value="ABC_TM1F"/>
    <property type="match status" value="1"/>
</dbReference>
<feature type="transmembrane region" description="Helical" evidence="10">
    <location>
        <begin position="205"/>
        <end position="223"/>
    </location>
</feature>
<dbReference type="PANTHER" id="PTHR43394:SF1">
    <property type="entry name" value="ATP-BINDING CASSETTE SUB-FAMILY B MEMBER 10, MITOCHONDRIAL"/>
    <property type="match status" value="1"/>
</dbReference>
<keyword evidence="8 10" id="KW-1133">Transmembrane helix</keyword>
<reference evidence="15 17" key="2">
    <citation type="submission" date="2023-11" db="EMBL/GenBank/DDBJ databases">
        <title>MicrobeMod: A computational toolkit for identifying prokaryotic methylation and restriction-modification with nanopore sequencing.</title>
        <authorList>
            <person name="Crits-Christoph A."/>
            <person name="Kang S.C."/>
            <person name="Lee H."/>
            <person name="Ostrov N."/>
        </authorList>
    </citation>
    <scope>NUCLEOTIDE SEQUENCE [LARGE SCALE GENOMIC DNA]</scope>
    <source>
        <strain evidence="15 17">ATCC 23090</strain>
    </source>
</reference>
<dbReference type="GO" id="GO:0005524">
    <property type="term" value="F:ATP binding"/>
    <property type="evidence" value="ECO:0007669"/>
    <property type="project" value="UniProtKB-KW"/>
</dbReference>
<evidence type="ECO:0000313" key="15">
    <source>
        <dbReference type="EMBL" id="WQG87945.1"/>
    </source>
</evidence>
<dbReference type="InterPro" id="IPR036640">
    <property type="entry name" value="ABC1_TM_sf"/>
</dbReference>
<dbReference type="RefSeq" id="WP_072364226.1">
    <property type="nucleotide sequence ID" value="NZ_CP139972.1"/>
</dbReference>
<dbReference type="Gene3D" id="3.40.50.300">
    <property type="entry name" value="P-loop containing nucleotide triphosphate hydrolases"/>
    <property type="match status" value="1"/>
</dbReference>